<protein>
    <submittedName>
        <fullName evidence="1">Uncharacterized protein</fullName>
    </submittedName>
</protein>
<dbReference type="AlphaFoldDB" id="A0A415PAS5"/>
<proteinExistence type="predicted"/>
<dbReference type="EMBL" id="QRPK01000033">
    <property type="protein sequence ID" value="RHM09808.1"/>
    <property type="molecule type" value="Genomic_DNA"/>
</dbReference>
<name>A0A415PAS5_9FIRM</name>
<gene>
    <name evidence="1" type="ORF">DWZ83_06920</name>
</gene>
<evidence type="ECO:0000313" key="1">
    <source>
        <dbReference type="EMBL" id="RHM09808.1"/>
    </source>
</evidence>
<dbReference type="RefSeq" id="WP_022420260.1">
    <property type="nucleotide sequence ID" value="NZ_JAJBMQ010000052.1"/>
</dbReference>
<organism evidence="1 2">
    <name type="scientific">Amedibacillus dolichus</name>
    <dbReference type="NCBI Taxonomy" id="31971"/>
    <lineage>
        <taxon>Bacteria</taxon>
        <taxon>Bacillati</taxon>
        <taxon>Bacillota</taxon>
        <taxon>Erysipelotrichia</taxon>
        <taxon>Erysipelotrichales</taxon>
        <taxon>Erysipelotrichaceae</taxon>
        <taxon>Amedibacillus</taxon>
    </lineage>
</organism>
<keyword evidence="2" id="KW-1185">Reference proteome</keyword>
<reference evidence="1 2" key="1">
    <citation type="submission" date="2018-08" db="EMBL/GenBank/DDBJ databases">
        <title>A genome reference for cultivated species of the human gut microbiota.</title>
        <authorList>
            <person name="Zou Y."/>
            <person name="Xue W."/>
            <person name="Luo G."/>
        </authorList>
    </citation>
    <scope>NUCLEOTIDE SEQUENCE [LARGE SCALE GENOMIC DNA]</scope>
    <source>
        <strain evidence="1 2">AF35-6BH</strain>
    </source>
</reference>
<dbReference type="Proteomes" id="UP000284868">
    <property type="component" value="Unassembled WGS sequence"/>
</dbReference>
<sequence length="151" mass="18325">MYYTKKIQLELKENEYNALIAYIEDYQQYLKAMVDFMHRSGNIQYNSFQFPTSIQHKNRHYLYRLALKKYRAELHKKSFQYNRCTSFVFSTFFISENLLTMKLGRAANKNTICATLIDTDMTHDWRSENMIRLDILRKDQIWYACFTIYTS</sequence>
<comment type="caution">
    <text evidence="1">The sequence shown here is derived from an EMBL/GenBank/DDBJ whole genome shotgun (WGS) entry which is preliminary data.</text>
</comment>
<evidence type="ECO:0000313" key="2">
    <source>
        <dbReference type="Proteomes" id="UP000284868"/>
    </source>
</evidence>
<accession>A0A415PAS5</accession>